<dbReference type="SFLD" id="SFLDG01065">
    <property type="entry name" value="anaerobic_coproporphyrinogen-I"/>
    <property type="match status" value="1"/>
</dbReference>
<keyword evidence="9 10" id="KW-0143">Chaperone</keyword>
<dbReference type="NCBIfam" id="TIGR00539">
    <property type="entry name" value="hemN_rel"/>
    <property type="match status" value="1"/>
</dbReference>
<dbReference type="SMART" id="SM00729">
    <property type="entry name" value="Elp3"/>
    <property type="match status" value="1"/>
</dbReference>
<comment type="cofactor">
    <cofactor evidence="1">
        <name>[4Fe-4S] cluster</name>
        <dbReference type="ChEBI" id="CHEBI:49883"/>
    </cofactor>
</comment>
<dbReference type="PANTHER" id="PTHR13932">
    <property type="entry name" value="COPROPORPHYRINIGEN III OXIDASE"/>
    <property type="match status" value="1"/>
</dbReference>
<dbReference type="GO" id="GO:0006779">
    <property type="term" value="P:porphyrin-containing compound biosynthetic process"/>
    <property type="evidence" value="ECO:0007669"/>
    <property type="project" value="InterPro"/>
</dbReference>
<evidence type="ECO:0000256" key="4">
    <source>
        <dbReference type="ARBA" id="ARBA00022617"/>
    </source>
</evidence>
<evidence type="ECO:0000256" key="7">
    <source>
        <dbReference type="ARBA" id="ARBA00023004"/>
    </source>
</evidence>
<dbReference type="InterPro" id="IPR058240">
    <property type="entry name" value="rSAM_sf"/>
</dbReference>
<organism evidence="12 13">
    <name type="scientific">Nitrosococcus oceani C-27</name>
    <dbReference type="NCBI Taxonomy" id="314279"/>
    <lineage>
        <taxon>Bacteria</taxon>
        <taxon>Pseudomonadati</taxon>
        <taxon>Pseudomonadota</taxon>
        <taxon>Gammaproteobacteria</taxon>
        <taxon>Chromatiales</taxon>
        <taxon>Chromatiaceae</taxon>
        <taxon>Nitrosococcus</taxon>
    </lineage>
</organism>
<dbReference type="Pfam" id="PF04055">
    <property type="entry name" value="Radical_SAM"/>
    <property type="match status" value="1"/>
</dbReference>
<dbReference type="GO" id="GO:0051539">
    <property type="term" value="F:4 iron, 4 sulfur cluster binding"/>
    <property type="evidence" value="ECO:0007669"/>
    <property type="project" value="UniProtKB-UniRule"/>
</dbReference>
<evidence type="ECO:0000256" key="6">
    <source>
        <dbReference type="ARBA" id="ARBA00022723"/>
    </source>
</evidence>
<evidence type="ECO:0000256" key="3">
    <source>
        <dbReference type="ARBA" id="ARBA00017228"/>
    </source>
</evidence>
<dbReference type="GO" id="GO:0005737">
    <property type="term" value="C:cytoplasm"/>
    <property type="evidence" value="ECO:0007669"/>
    <property type="project" value="UniProtKB-SubCell"/>
</dbReference>
<dbReference type="HOGENOM" id="CLU_027579_2_1_6"/>
<dbReference type="Proteomes" id="UP000028839">
    <property type="component" value="Unassembled WGS sequence"/>
</dbReference>
<evidence type="ECO:0000313" key="12">
    <source>
        <dbReference type="EMBL" id="KFI18698.1"/>
    </source>
</evidence>
<dbReference type="SUPFAM" id="SSF102114">
    <property type="entry name" value="Radical SAM enzymes"/>
    <property type="match status" value="1"/>
</dbReference>
<dbReference type="InterPro" id="IPR034505">
    <property type="entry name" value="Coproporphyrinogen-III_oxidase"/>
</dbReference>
<dbReference type="InterPro" id="IPR004559">
    <property type="entry name" value="HemW-like"/>
</dbReference>
<accession>A0A0E2YZD0</accession>
<reference evidence="12 13" key="1">
    <citation type="submission" date="2014-07" db="EMBL/GenBank/DDBJ databases">
        <title>Comparative analysis of Nitrosococcus oceani genome inventories of strains from Pacific and Atlantic gyres.</title>
        <authorList>
            <person name="Lim C.K."/>
            <person name="Wang L."/>
            <person name="Sayavedra-Soto L.A."/>
            <person name="Klotz M.G."/>
        </authorList>
    </citation>
    <scope>NUCLEOTIDE SEQUENCE [LARGE SCALE GENOMIC DNA]</scope>
    <source>
        <strain evidence="12 13">C-27</strain>
    </source>
</reference>
<keyword evidence="4 10" id="KW-0349">Heme</keyword>
<comment type="similarity">
    <text evidence="2">Belongs to the anaerobic coproporphyrinogen-III oxidase family. HemW subfamily.</text>
</comment>
<dbReference type="InterPro" id="IPR010723">
    <property type="entry name" value="HemN_C"/>
</dbReference>
<dbReference type="SFLD" id="SFLDF00562">
    <property type="entry name" value="HemN-like__clustered_with_heat"/>
    <property type="match status" value="1"/>
</dbReference>
<keyword evidence="10" id="KW-0004">4Fe-4S</keyword>
<dbReference type="InterPro" id="IPR013785">
    <property type="entry name" value="Aldolase_TIM"/>
</dbReference>
<evidence type="ECO:0000256" key="8">
    <source>
        <dbReference type="ARBA" id="ARBA00023014"/>
    </source>
</evidence>
<sequence>MFQFHALPPLALYIHFPWCVRKCPYCDFNSHSLPEKFPETAYIDALVRDLEQDLPRVWGRRIHSIFMGGGTPSLFSAESLDRLLSAIRARLPWSPQIEITLEANPGTVEQGRFTEFHHIGINRLSLGVQSFNDEALKHLGRIHSSQESCQAIAAAHTAGFNNINLDLMFGLPGQTETQALADVAMAISLAPHHISYYQLTLEPNTYFYRYPPSLPHEEAINSWQTDCQVRLAQAGYHRYEVSAFAKSDRQCQHNLNYWRFGDYLGIGAGAHGKISDAMENHITRIWKIKHPTSYLAKAGTPEGIGGETNPSPQEAAFEFMLNALRLNGGIPSRLFQERVGLPISVVEKTLHQAEALKLIEWDFRHIRPTEKGFSLLNELLQLFLP</sequence>
<dbReference type="OrthoDB" id="9808022at2"/>
<evidence type="ECO:0000256" key="9">
    <source>
        <dbReference type="ARBA" id="ARBA00023186"/>
    </source>
</evidence>
<dbReference type="GO" id="GO:0004109">
    <property type="term" value="F:coproporphyrinogen oxidase activity"/>
    <property type="evidence" value="ECO:0007669"/>
    <property type="project" value="InterPro"/>
</dbReference>
<dbReference type="CDD" id="cd01335">
    <property type="entry name" value="Radical_SAM"/>
    <property type="match status" value="1"/>
</dbReference>
<dbReference type="PANTHER" id="PTHR13932:SF5">
    <property type="entry name" value="RADICAL S-ADENOSYL METHIONINE DOMAIN-CONTAINING PROTEIN 1, MITOCHONDRIAL"/>
    <property type="match status" value="1"/>
</dbReference>
<feature type="domain" description="Radical SAM core" evidence="11">
    <location>
        <begin position="4"/>
        <end position="237"/>
    </location>
</feature>
<evidence type="ECO:0000313" key="13">
    <source>
        <dbReference type="Proteomes" id="UP000028839"/>
    </source>
</evidence>
<keyword evidence="6 10" id="KW-0479">Metal-binding</keyword>
<keyword evidence="5 10" id="KW-0949">S-adenosyl-L-methionine</keyword>
<dbReference type="InterPro" id="IPR006638">
    <property type="entry name" value="Elp3/MiaA/NifB-like_rSAM"/>
</dbReference>
<comment type="caution">
    <text evidence="12">The sequence shown here is derived from an EMBL/GenBank/DDBJ whole genome shotgun (WGS) entry which is preliminary data.</text>
</comment>
<gene>
    <name evidence="12" type="ORF">IB75_13010</name>
</gene>
<dbReference type="InterPro" id="IPR007197">
    <property type="entry name" value="rSAM"/>
</dbReference>
<dbReference type="Pfam" id="PF06969">
    <property type="entry name" value="HemN_C"/>
    <property type="match status" value="1"/>
</dbReference>
<dbReference type="SFLD" id="SFLDS00029">
    <property type="entry name" value="Radical_SAM"/>
    <property type="match status" value="1"/>
</dbReference>
<dbReference type="SFLD" id="SFLDF00288">
    <property type="entry name" value="HemN-like__clustered_with_nucl"/>
    <property type="match status" value="1"/>
</dbReference>
<dbReference type="AlphaFoldDB" id="A0A0E2YZD0"/>
<dbReference type="Gene3D" id="3.20.20.70">
    <property type="entry name" value="Aldolase class I"/>
    <property type="match status" value="1"/>
</dbReference>
<dbReference type="GO" id="GO:0046872">
    <property type="term" value="F:metal ion binding"/>
    <property type="evidence" value="ECO:0007669"/>
    <property type="project" value="UniProtKB-UniRule"/>
</dbReference>
<evidence type="ECO:0000256" key="2">
    <source>
        <dbReference type="ARBA" id="ARBA00006100"/>
    </source>
</evidence>
<evidence type="ECO:0000256" key="1">
    <source>
        <dbReference type="ARBA" id="ARBA00001966"/>
    </source>
</evidence>
<comment type="subcellular location">
    <subcellularLocation>
        <location evidence="10">Cytoplasm</location>
    </subcellularLocation>
</comment>
<keyword evidence="10" id="KW-0963">Cytoplasm</keyword>
<keyword evidence="7 10" id="KW-0408">Iron</keyword>
<comment type="function">
    <text evidence="10">Probably acts as a heme chaperone, transferring heme to an unknown acceptor. Binds one molecule of heme per monomer, possibly covalently. Binds 1 [4Fe-4S] cluster. The cluster is coordinated with 3 cysteines and an exchangeable S-adenosyl-L-methionine.</text>
</comment>
<dbReference type="PROSITE" id="PS51918">
    <property type="entry name" value="RADICAL_SAM"/>
    <property type="match status" value="1"/>
</dbReference>
<dbReference type="SFLD" id="SFLDG01082">
    <property type="entry name" value="B12-binding_domain_containing"/>
    <property type="match status" value="1"/>
</dbReference>
<protein>
    <recommendedName>
        <fullName evidence="3 10">Heme chaperone HemW</fullName>
    </recommendedName>
</protein>
<keyword evidence="8 10" id="KW-0411">Iron-sulfur</keyword>
<evidence type="ECO:0000256" key="5">
    <source>
        <dbReference type="ARBA" id="ARBA00022691"/>
    </source>
</evidence>
<evidence type="ECO:0000259" key="11">
    <source>
        <dbReference type="PROSITE" id="PS51918"/>
    </source>
</evidence>
<proteinExistence type="inferred from homology"/>
<dbReference type="EMBL" id="JPGN01000075">
    <property type="protein sequence ID" value="KFI18698.1"/>
    <property type="molecule type" value="Genomic_DNA"/>
</dbReference>
<name>A0A0E2YZD0_9GAMM</name>
<evidence type="ECO:0000256" key="10">
    <source>
        <dbReference type="RuleBase" id="RU364116"/>
    </source>
</evidence>